<dbReference type="SUPFAM" id="SSF50685">
    <property type="entry name" value="Barwin-like endoglucanases"/>
    <property type="match status" value="1"/>
</dbReference>
<dbReference type="InterPro" id="IPR051933">
    <property type="entry name" value="Resuscitation_pf_RpfB"/>
</dbReference>
<accession>A0ABW4A063</accession>
<organism evidence="5 6">
    <name type="scientific">Lentibacillus salinarum</name>
    <dbReference type="NCBI Taxonomy" id="446820"/>
    <lineage>
        <taxon>Bacteria</taxon>
        <taxon>Bacillati</taxon>
        <taxon>Bacillota</taxon>
        <taxon>Bacilli</taxon>
        <taxon>Bacillales</taxon>
        <taxon>Bacillaceae</taxon>
        <taxon>Lentibacillus</taxon>
    </lineage>
</organism>
<feature type="region of interest" description="Disordered" evidence="2">
    <location>
        <begin position="120"/>
        <end position="175"/>
    </location>
</feature>
<sequence>MKKIVASIATGVVLAGATLTTASAAEYEVEKGDNLWGIAKEYNTTVDELVDINELKTTTIQPKQTLFINDIYTVQKGDTLTGISDEFEVSVDDLKDWNNLKSDIIAIGQELELKGVNVDQDETTEASAPESSADQASESEQTSDSEQATEAEQTAAGNGEANGEASSQDNPDGETVSVTATAYTADCDGCSGVTSTGVDLNANPDAKVIAVDPNVIPLGSEVYVEGYGYATAADVGGAINGDKIDVHVSSRDEASSWGVRTVDVTIVE</sequence>
<dbReference type="InterPro" id="IPR018392">
    <property type="entry name" value="LysM"/>
</dbReference>
<name>A0ABW4A063_9BACI</name>
<dbReference type="InterPro" id="IPR036779">
    <property type="entry name" value="LysM_dom_sf"/>
</dbReference>
<protein>
    <submittedName>
        <fullName evidence="5">LysM peptidoglycan-binding domain-containing protein</fullName>
    </submittedName>
</protein>
<dbReference type="InterPro" id="IPR010611">
    <property type="entry name" value="3D_dom"/>
</dbReference>
<feature type="domain" description="LysM" evidence="4">
    <location>
        <begin position="25"/>
        <end position="68"/>
    </location>
</feature>
<evidence type="ECO:0000256" key="2">
    <source>
        <dbReference type="SAM" id="MobiDB-lite"/>
    </source>
</evidence>
<dbReference type="SMART" id="SM00257">
    <property type="entry name" value="LysM"/>
    <property type="match status" value="2"/>
</dbReference>
<dbReference type="Gene3D" id="2.40.40.10">
    <property type="entry name" value="RlpA-like domain"/>
    <property type="match status" value="1"/>
</dbReference>
<gene>
    <name evidence="5" type="ORF">ACFQ4A_17880</name>
</gene>
<feature type="signal peptide" evidence="3">
    <location>
        <begin position="1"/>
        <end position="24"/>
    </location>
</feature>
<evidence type="ECO:0000313" key="5">
    <source>
        <dbReference type="EMBL" id="MFD1363477.1"/>
    </source>
</evidence>
<dbReference type="CDD" id="cd00118">
    <property type="entry name" value="LysM"/>
    <property type="match status" value="2"/>
</dbReference>
<dbReference type="Gene3D" id="3.10.350.10">
    <property type="entry name" value="LysM domain"/>
    <property type="match status" value="2"/>
</dbReference>
<dbReference type="EMBL" id="JBHTNH010000058">
    <property type="protein sequence ID" value="MFD1363477.1"/>
    <property type="molecule type" value="Genomic_DNA"/>
</dbReference>
<evidence type="ECO:0000313" key="6">
    <source>
        <dbReference type="Proteomes" id="UP001597178"/>
    </source>
</evidence>
<dbReference type="CDD" id="cd22786">
    <property type="entry name" value="DPBB_YuiC-like"/>
    <property type="match status" value="1"/>
</dbReference>
<dbReference type="PROSITE" id="PS51782">
    <property type="entry name" value="LYSM"/>
    <property type="match status" value="2"/>
</dbReference>
<comment type="caution">
    <text evidence="5">The sequence shown here is derived from an EMBL/GenBank/DDBJ whole genome shotgun (WGS) entry which is preliminary data.</text>
</comment>
<dbReference type="PANTHER" id="PTHR39160:SF6">
    <property type="entry name" value="CELL WALL-BINDING PROTEIN YOCH"/>
    <property type="match status" value="1"/>
</dbReference>
<keyword evidence="1 3" id="KW-0732">Signal</keyword>
<dbReference type="Pfam" id="PF06725">
    <property type="entry name" value="3D"/>
    <property type="match status" value="1"/>
</dbReference>
<dbReference type="InterPro" id="IPR036908">
    <property type="entry name" value="RlpA-like_sf"/>
</dbReference>
<evidence type="ECO:0000256" key="1">
    <source>
        <dbReference type="ARBA" id="ARBA00022729"/>
    </source>
</evidence>
<feature type="chain" id="PRO_5046597397" evidence="3">
    <location>
        <begin position="25"/>
        <end position="268"/>
    </location>
</feature>
<keyword evidence="6" id="KW-1185">Reference proteome</keyword>
<dbReference type="Pfam" id="PF01476">
    <property type="entry name" value="LysM"/>
    <property type="match status" value="2"/>
</dbReference>
<dbReference type="Proteomes" id="UP001597178">
    <property type="component" value="Unassembled WGS sequence"/>
</dbReference>
<feature type="compositionally biased region" description="Low complexity" evidence="2">
    <location>
        <begin position="150"/>
        <end position="165"/>
    </location>
</feature>
<dbReference type="RefSeq" id="WP_382402721.1">
    <property type="nucleotide sequence ID" value="NZ_JBHTNH010000058.1"/>
</dbReference>
<feature type="compositionally biased region" description="Polar residues" evidence="2">
    <location>
        <begin position="166"/>
        <end position="175"/>
    </location>
</feature>
<proteinExistence type="predicted"/>
<feature type="domain" description="LysM" evidence="4">
    <location>
        <begin position="70"/>
        <end position="113"/>
    </location>
</feature>
<dbReference type="PANTHER" id="PTHR39160">
    <property type="entry name" value="CELL WALL-BINDING PROTEIN YOCH"/>
    <property type="match status" value="1"/>
</dbReference>
<reference evidence="6" key="1">
    <citation type="journal article" date="2019" name="Int. J. Syst. Evol. Microbiol.">
        <title>The Global Catalogue of Microorganisms (GCM) 10K type strain sequencing project: providing services to taxonomists for standard genome sequencing and annotation.</title>
        <authorList>
            <consortium name="The Broad Institute Genomics Platform"/>
            <consortium name="The Broad Institute Genome Sequencing Center for Infectious Disease"/>
            <person name="Wu L."/>
            <person name="Ma J."/>
        </authorList>
    </citation>
    <scope>NUCLEOTIDE SEQUENCE [LARGE SCALE GENOMIC DNA]</scope>
    <source>
        <strain evidence="6">CCUG 54822</strain>
    </source>
</reference>
<evidence type="ECO:0000256" key="3">
    <source>
        <dbReference type="SAM" id="SignalP"/>
    </source>
</evidence>
<feature type="compositionally biased region" description="Low complexity" evidence="2">
    <location>
        <begin position="125"/>
        <end position="140"/>
    </location>
</feature>
<evidence type="ECO:0000259" key="4">
    <source>
        <dbReference type="PROSITE" id="PS51782"/>
    </source>
</evidence>
<dbReference type="SUPFAM" id="SSF54106">
    <property type="entry name" value="LysM domain"/>
    <property type="match status" value="2"/>
</dbReference>